<sequence>MSLLDVSGLSAGYGKISVLHEVGLTVDDREIVAVVGPNGAGKSTLVQAIMQLLKDASGSVVVNATECGGRRTSELSRLGVGYVPQGGNTFPDLSIEENLRVAVRGSASVAAERGLRRAYERFPVLGERRHQSASTLSGGERQMLAVAAAMAIEPYLLILDEPTTGLAPTIVQSLSESIRAYRDGGAGILWVVEENPLQILKHSDRVYLMQGGVMRRETSAAAMLADEGLRELFFGLDHTA</sequence>
<evidence type="ECO:0000256" key="4">
    <source>
        <dbReference type="ARBA" id="ARBA00022840"/>
    </source>
</evidence>
<dbReference type="PROSITE" id="PS00211">
    <property type="entry name" value="ABC_TRANSPORTER_1"/>
    <property type="match status" value="1"/>
</dbReference>
<dbReference type="PANTHER" id="PTHR43820:SF4">
    <property type="entry name" value="HIGH-AFFINITY BRANCHED-CHAIN AMINO ACID TRANSPORT ATP-BINDING PROTEIN LIVF"/>
    <property type="match status" value="1"/>
</dbReference>
<dbReference type="InterPro" id="IPR017871">
    <property type="entry name" value="ABC_transporter-like_CS"/>
</dbReference>
<keyword evidence="2" id="KW-0813">Transport</keyword>
<evidence type="ECO:0000256" key="2">
    <source>
        <dbReference type="ARBA" id="ARBA00022448"/>
    </source>
</evidence>
<feature type="domain" description="ABC transporter" evidence="6">
    <location>
        <begin position="1"/>
        <end position="236"/>
    </location>
</feature>
<keyword evidence="3" id="KW-0547">Nucleotide-binding</keyword>
<dbReference type="Gene3D" id="3.40.50.300">
    <property type="entry name" value="P-loop containing nucleotide triphosphate hydrolases"/>
    <property type="match status" value="1"/>
</dbReference>
<keyword evidence="4 7" id="KW-0067">ATP-binding</keyword>
<dbReference type="SUPFAM" id="SSF52540">
    <property type="entry name" value="P-loop containing nucleoside triphosphate hydrolases"/>
    <property type="match status" value="1"/>
</dbReference>
<dbReference type="InterPro" id="IPR003593">
    <property type="entry name" value="AAA+_ATPase"/>
</dbReference>
<evidence type="ECO:0000256" key="5">
    <source>
        <dbReference type="ARBA" id="ARBA00022970"/>
    </source>
</evidence>
<evidence type="ECO:0000256" key="1">
    <source>
        <dbReference type="ARBA" id="ARBA00005417"/>
    </source>
</evidence>
<dbReference type="GO" id="GO:0005524">
    <property type="term" value="F:ATP binding"/>
    <property type="evidence" value="ECO:0007669"/>
    <property type="project" value="UniProtKB-KW"/>
</dbReference>
<protein>
    <submittedName>
        <fullName evidence="7">ABC transporter ATP-binding protein</fullName>
    </submittedName>
</protein>
<evidence type="ECO:0000256" key="3">
    <source>
        <dbReference type="ARBA" id="ARBA00022741"/>
    </source>
</evidence>
<dbReference type="InterPro" id="IPR027417">
    <property type="entry name" value="P-loop_NTPase"/>
</dbReference>
<keyword evidence="5" id="KW-0029">Amino-acid transport</keyword>
<dbReference type="Proteomes" id="UP001165561">
    <property type="component" value="Unassembled WGS sequence"/>
</dbReference>
<accession>A0ABT5U1B5</accession>
<dbReference type="CDD" id="cd03224">
    <property type="entry name" value="ABC_TM1139_LivF_branched"/>
    <property type="match status" value="1"/>
</dbReference>
<evidence type="ECO:0000313" key="8">
    <source>
        <dbReference type="Proteomes" id="UP001165561"/>
    </source>
</evidence>
<organism evidence="7 8">
    <name type="scientific">Georgenia halotolerans</name>
    <dbReference type="NCBI Taxonomy" id="3028317"/>
    <lineage>
        <taxon>Bacteria</taxon>
        <taxon>Bacillati</taxon>
        <taxon>Actinomycetota</taxon>
        <taxon>Actinomycetes</taxon>
        <taxon>Micrococcales</taxon>
        <taxon>Bogoriellaceae</taxon>
        <taxon>Georgenia</taxon>
    </lineage>
</organism>
<dbReference type="PROSITE" id="PS50893">
    <property type="entry name" value="ABC_TRANSPORTER_2"/>
    <property type="match status" value="1"/>
</dbReference>
<dbReference type="SMART" id="SM00382">
    <property type="entry name" value="AAA"/>
    <property type="match status" value="1"/>
</dbReference>
<dbReference type="Pfam" id="PF00005">
    <property type="entry name" value="ABC_tran"/>
    <property type="match status" value="1"/>
</dbReference>
<evidence type="ECO:0000313" key="7">
    <source>
        <dbReference type="EMBL" id="MDD9207957.1"/>
    </source>
</evidence>
<dbReference type="PANTHER" id="PTHR43820">
    <property type="entry name" value="HIGH-AFFINITY BRANCHED-CHAIN AMINO ACID TRANSPORT ATP-BINDING PROTEIN LIVF"/>
    <property type="match status" value="1"/>
</dbReference>
<keyword evidence="8" id="KW-1185">Reference proteome</keyword>
<evidence type="ECO:0000259" key="6">
    <source>
        <dbReference type="PROSITE" id="PS50893"/>
    </source>
</evidence>
<dbReference type="EMBL" id="JARACI010001175">
    <property type="protein sequence ID" value="MDD9207957.1"/>
    <property type="molecule type" value="Genomic_DNA"/>
</dbReference>
<dbReference type="InterPro" id="IPR003439">
    <property type="entry name" value="ABC_transporter-like_ATP-bd"/>
</dbReference>
<gene>
    <name evidence="7" type="ORF">PU560_15990</name>
</gene>
<name>A0ABT5U1B5_9MICO</name>
<proteinExistence type="inferred from homology"/>
<comment type="similarity">
    <text evidence="1">Belongs to the ABC transporter superfamily.</text>
</comment>
<reference evidence="7" key="1">
    <citation type="submission" date="2023-02" db="EMBL/GenBank/DDBJ databases">
        <title>Georgenia sp.10Sc9-8, isolated from a soil sample collected from the Taklamakan desert.</title>
        <authorList>
            <person name="Liu S."/>
        </authorList>
    </citation>
    <scope>NUCLEOTIDE SEQUENCE</scope>
    <source>
        <strain evidence="7">10Sc9-8</strain>
    </source>
</reference>
<dbReference type="InterPro" id="IPR052156">
    <property type="entry name" value="BCAA_Transport_ATP-bd_LivF"/>
</dbReference>
<comment type="caution">
    <text evidence="7">The sequence shown here is derived from an EMBL/GenBank/DDBJ whole genome shotgun (WGS) entry which is preliminary data.</text>
</comment>